<protein>
    <submittedName>
        <fullName evidence="2">Uncharacterized protein</fullName>
    </submittedName>
</protein>
<feature type="region of interest" description="Disordered" evidence="1">
    <location>
        <begin position="76"/>
        <end position="109"/>
    </location>
</feature>
<name>A0A9D6QLL1_UNCEI</name>
<sequence>MTPRRDARGRARWITLGATTALTIGIVVALRQAGVWKPGSTSGRPQPGDQVIAQALRQVGTRDTGAAIQVGHAAGLGGPASATSRPAAPHPLPAATPGSAALPPGHPPIDSTMFKQRWIDDVRGVDVTALDSRQRELFLRFANARECTCGCGYTLAGCKASDMTCEVSGAALAALRDSVRAGRITSARGIRARAKAR</sequence>
<proteinExistence type="predicted"/>
<gene>
    <name evidence="2" type="ORF">HY076_00845</name>
</gene>
<dbReference type="AlphaFoldDB" id="A0A9D6QLL1"/>
<organism evidence="2 3">
    <name type="scientific">Eiseniibacteriota bacterium</name>
    <dbReference type="NCBI Taxonomy" id="2212470"/>
    <lineage>
        <taxon>Bacteria</taxon>
        <taxon>Candidatus Eiseniibacteriota</taxon>
    </lineage>
</organism>
<dbReference type="EMBL" id="JACQAY010000029">
    <property type="protein sequence ID" value="MBI3538808.1"/>
    <property type="molecule type" value="Genomic_DNA"/>
</dbReference>
<reference evidence="2" key="1">
    <citation type="submission" date="2020-07" db="EMBL/GenBank/DDBJ databases">
        <title>Huge and variable diversity of episymbiotic CPR bacteria and DPANN archaea in groundwater ecosystems.</title>
        <authorList>
            <person name="He C.Y."/>
            <person name="Keren R."/>
            <person name="Whittaker M."/>
            <person name="Farag I.F."/>
            <person name="Doudna J."/>
            <person name="Cate J.H.D."/>
            <person name="Banfield J.F."/>
        </authorList>
    </citation>
    <scope>NUCLEOTIDE SEQUENCE</scope>
    <source>
        <strain evidence="2">NC_groundwater_928_Pr1_S-0.2um_72_17</strain>
    </source>
</reference>
<accession>A0A9D6QLL1</accession>
<evidence type="ECO:0000313" key="2">
    <source>
        <dbReference type="EMBL" id="MBI3538808.1"/>
    </source>
</evidence>
<evidence type="ECO:0000313" key="3">
    <source>
        <dbReference type="Proteomes" id="UP000807850"/>
    </source>
</evidence>
<evidence type="ECO:0000256" key="1">
    <source>
        <dbReference type="SAM" id="MobiDB-lite"/>
    </source>
</evidence>
<dbReference type="Proteomes" id="UP000807850">
    <property type="component" value="Unassembled WGS sequence"/>
</dbReference>
<comment type="caution">
    <text evidence="2">The sequence shown here is derived from an EMBL/GenBank/DDBJ whole genome shotgun (WGS) entry which is preliminary data.</text>
</comment>